<dbReference type="SUPFAM" id="SSF49299">
    <property type="entry name" value="PKD domain"/>
    <property type="match status" value="1"/>
</dbReference>
<sequence length="781" mass="84361">MKKFIKINKIIWLFIITPLFFTCEDDDDAATEKAVAGFVHTINQDNGMVTFLNLSENANSYSWDFGDGTSSTLINPVKTYENGTYTIVLESSNASGSSDTFQDEITILIPEIISVPITFDGENTNYDAATFGGTSFAIVENPDPSGSNTDVNNVGAITNNGAAFEGIAFELGAPIDLSSEKTIKMDFWSDQALNILLKLEISESEFTEVTVSHGGTGWEELSFNFLVSGTYPKLVIFVDGPGTATGTFYFDNVVQEETPIPPCVDETAQSLSAADFNLTFLAEDSTSSILDDGSVLTRISNPDTDNDVNESCFVGQVVRDPDSQFANNQIEFNTKLDFNANAGFKLKVWSSTIGTNVLLKIEDKALGNAGPFAEVAAVTTVENAWEELTFDFDSAESDKFDRIVLFFELAQNVSGTYFIDDFMLYERVGEPCTPDATQSLSSANFNLTFQADPSASITPDGGVLTVIDNPDFDNDVNKSCKVGEIVRDASLAFANTQIELDTKLDFNSNSGFKLKVWSPTANTNVVVKLEDKALGNSGPSVEVPVTTGAASTWQELTFDFAPEDSDKFDRIVLFFELGQNVAETYFIDDFAIYGSGSGGGGGSTGCSGDAVAATTLPVTFESCESFISGFSSIGDGGVTPSLAMNPSASGINVSDNVLRVVRSSGINRWGGVQNSFPAGTIDITTKVFKIKVYSNLNDVTYRFELALDPQTNPVTGNPAPVFRQVSGGANTWTEIEFTFINLPASPSTYNQLVIKPDNPEGSDNQTTSEEQIFYFDDLRLE</sequence>
<evidence type="ECO:0000313" key="2">
    <source>
        <dbReference type="EMBL" id="GAA4968499.1"/>
    </source>
</evidence>
<name>A0ABP9HDR9_9FLAO</name>
<dbReference type="EMBL" id="BAABJK010000004">
    <property type="protein sequence ID" value="GAA4968499.1"/>
    <property type="molecule type" value="Genomic_DNA"/>
</dbReference>
<dbReference type="RefSeq" id="WP_345167214.1">
    <property type="nucleotide sequence ID" value="NZ_BAABJK010000004.1"/>
</dbReference>
<evidence type="ECO:0000259" key="1">
    <source>
        <dbReference type="PROSITE" id="PS50093"/>
    </source>
</evidence>
<dbReference type="Gene3D" id="2.60.120.260">
    <property type="entry name" value="Galactose-binding domain-like"/>
    <property type="match status" value="3"/>
</dbReference>
<dbReference type="Pfam" id="PF18911">
    <property type="entry name" value="PKD_4"/>
    <property type="match status" value="1"/>
</dbReference>
<dbReference type="CDD" id="cd00146">
    <property type="entry name" value="PKD"/>
    <property type="match status" value="1"/>
</dbReference>
<organism evidence="2 3">
    <name type="scientific">Algibacter aquimarinus</name>
    <dbReference type="NCBI Taxonomy" id="1136748"/>
    <lineage>
        <taxon>Bacteria</taxon>
        <taxon>Pseudomonadati</taxon>
        <taxon>Bacteroidota</taxon>
        <taxon>Flavobacteriia</taxon>
        <taxon>Flavobacteriales</taxon>
        <taxon>Flavobacteriaceae</taxon>
        <taxon>Algibacter</taxon>
    </lineage>
</organism>
<dbReference type="PROSITE" id="PS50093">
    <property type="entry name" value="PKD"/>
    <property type="match status" value="1"/>
</dbReference>
<reference evidence="3" key="1">
    <citation type="journal article" date="2019" name="Int. J. Syst. Evol. Microbiol.">
        <title>The Global Catalogue of Microorganisms (GCM) 10K type strain sequencing project: providing services to taxonomists for standard genome sequencing and annotation.</title>
        <authorList>
            <consortium name="The Broad Institute Genomics Platform"/>
            <consortium name="The Broad Institute Genome Sequencing Center for Infectious Disease"/>
            <person name="Wu L."/>
            <person name="Ma J."/>
        </authorList>
    </citation>
    <scope>NUCLEOTIDE SEQUENCE [LARGE SCALE GENOMIC DNA]</scope>
    <source>
        <strain evidence="3">JCM 18287</strain>
    </source>
</reference>
<gene>
    <name evidence="2" type="ORF">GCM10023315_17630</name>
</gene>
<dbReference type="InterPro" id="IPR000601">
    <property type="entry name" value="PKD_dom"/>
</dbReference>
<comment type="caution">
    <text evidence="2">The sequence shown here is derived from an EMBL/GenBank/DDBJ whole genome shotgun (WGS) entry which is preliminary data.</text>
</comment>
<dbReference type="InterPro" id="IPR022409">
    <property type="entry name" value="PKD/Chitinase_dom"/>
</dbReference>
<evidence type="ECO:0000313" key="3">
    <source>
        <dbReference type="Proteomes" id="UP001501692"/>
    </source>
</evidence>
<keyword evidence="3" id="KW-1185">Reference proteome</keyword>
<dbReference type="InterPro" id="IPR013783">
    <property type="entry name" value="Ig-like_fold"/>
</dbReference>
<proteinExistence type="predicted"/>
<dbReference type="InterPro" id="IPR035986">
    <property type="entry name" value="PKD_dom_sf"/>
</dbReference>
<feature type="domain" description="PKD" evidence="1">
    <location>
        <begin position="60"/>
        <end position="107"/>
    </location>
</feature>
<dbReference type="Gene3D" id="2.60.40.10">
    <property type="entry name" value="Immunoglobulins"/>
    <property type="match status" value="1"/>
</dbReference>
<accession>A0ABP9HDR9</accession>
<dbReference type="SMART" id="SM00089">
    <property type="entry name" value="PKD"/>
    <property type="match status" value="1"/>
</dbReference>
<protein>
    <recommendedName>
        <fullName evidence="1">PKD domain-containing protein</fullName>
    </recommendedName>
</protein>
<dbReference type="Proteomes" id="UP001501692">
    <property type="component" value="Unassembled WGS sequence"/>
</dbReference>